<proteinExistence type="predicted"/>
<keyword evidence="2" id="KW-1185">Reference proteome</keyword>
<organism evidence="1 2">
    <name type="scientific">Teladorsagia circumcincta</name>
    <name type="common">Brown stomach worm</name>
    <name type="synonym">Ostertagia circumcincta</name>
    <dbReference type="NCBI Taxonomy" id="45464"/>
    <lineage>
        <taxon>Eukaryota</taxon>
        <taxon>Metazoa</taxon>
        <taxon>Ecdysozoa</taxon>
        <taxon>Nematoda</taxon>
        <taxon>Chromadorea</taxon>
        <taxon>Rhabditida</taxon>
        <taxon>Rhabditina</taxon>
        <taxon>Rhabditomorpha</taxon>
        <taxon>Strongyloidea</taxon>
        <taxon>Trichostrongylidae</taxon>
        <taxon>Teladorsagia</taxon>
    </lineage>
</organism>
<evidence type="ECO:0000313" key="1">
    <source>
        <dbReference type="EMBL" id="PIO71076.1"/>
    </source>
</evidence>
<dbReference type="AlphaFoldDB" id="A0A2G9ULQ4"/>
<protein>
    <recommendedName>
        <fullName evidence="3">BED-type domain-containing protein</fullName>
    </recommendedName>
</protein>
<evidence type="ECO:0008006" key="3">
    <source>
        <dbReference type="Google" id="ProtNLM"/>
    </source>
</evidence>
<sequence length="119" mass="13245">MEEGFEELEDYKLVRTRRRDVKRLYGFGGRYPVIVLDTLTNVRLPYVACYACKVLYTDTGGGTGNMTRHRCPIGLSYRSSAHGSSTDTVEAGQQSSFESTVSGLQRITEARPTLSLTIN</sequence>
<name>A0A2G9ULQ4_TELCI</name>
<dbReference type="OrthoDB" id="1607513at2759"/>
<dbReference type="Proteomes" id="UP000230423">
    <property type="component" value="Unassembled WGS sequence"/>
</dbReference>
<feature type="non-terminal residue" evidence="1">
    <location>
        <position position="119"/>
    </location>
</feature>
<dbReference type="EMBL" id="KZ346062">
    <property type="protein sequence ID" value="PIO71076.1"/>
    <property type="molecule type" value="Genomic_DNA"/>
</dbReference>
<evidence type="ECO:0000313" key="2">
    <source>
        <dbReference type="Proteomes" id="UP000230423"/>
    </source>
</evidence>
<accession>A0A2G9ULQ4</accession>
<reference evidence="1 2" key="1">
    <citation type="submission" date="2015-09" db="EMBL/GenBank/DDBJ databases">
        <title>Draft genome of the parasitic nematode Teladorsagia circumcincta isolate WARC Sus (inbred).</title>
        <authorList>
            <person name="Mitreva M."/>
        </authorList>
    </citation>
    <scope>NUCLEOTIDE SEQUENCE [LARGE SCALE GENOMIC DNA]</scope>
    <source>
        <strain evidence="1 2">S</strain>
    </source>
</reference>
<gene>
    <name evidence="1" type="ORF">TELCIR_07037</name>
</gene>